<dbReference type="Gene3D" id="3.10.129.10">
    <property type="entry name" value="Hotdog Thioesterase"/>
    <property type="match status" value="1"/>
</dbReference>
<evidence type="ECO:0008006" key="3">
    <source>
        <dbReference type="Google" id="ProtNLM"/>
    </source>
</evidence>
<feature type="non-terminal residue" evidence="1">
    <location>
        <position position="1"/>
    </location>
</feature>
<dbReference type="InterPro" id="IPR029069">
    <property type="entry name" value="HotDog_dom_sf"/>
</dbReference>
<protein>
    <recommendedName>
        <fullName evidence="3">Thioesterase domain-containing protein</fullName>
    </recommendedName>
</protein>
<accession>A0A2T3ZXW0</accession>
<keyword evidence="2" id="KW-1185">Reference proteome</keyword>
<name>A0A2T3ZXW0_TRIHA</name>
<dbReference type="RefSeq" id="XP_024769285.1">
    <property type="nucleotide sequence ID" value="XM_024924897.1"/>
</dbReference>
<dbReference type="AlphaFoldDB" id="A0A2T3ZXW0"/>
<dbReference type="EMBL" id="KZ679691">
    <property type="protein sequence ID" value="PTB49608.1"/>
    <property type="molecule type" value="Genomic_DNA"/>
</dbReference>
<dbReference type="GeneID" id="36633480"/>
<dbReference type="SUPFAM" id="SSF54637">
    <property type="entry name" value="Thioesterase/thiol ester dehydrase-isomerase"/>
    <property type="match status" value="1"/>
</dbReference>
<gene>
    <name evidence="1" type="ORF">M431DRAFT_97070</name>
</gene>
<dbReference type="Proteomes" id="UP000241690">
    <property type="component" value="Unassembled WGS sequence"/>
</dbReference>
<organism evidence="1 2">
    <name type="scientific">Trichoderma harzianum CBS 226.95</name>
    <dbReference type="NCBI Taxonomy" id="983964"/>
    <lineage>
        <taxon>Eukaryota</taxon>
        <taxon>Fungi</taxon>
        <taxon>Dikarya</taxon>
        <taxon>Ascomycota</taxon>
        <taxon>Pezizomycotina</taxon>
        <taxon>Sordariomycetes</taxon>
        <taxon>Hypocreomycetidae</taxon>
        <taxon>Hypocreales</taxon>
        <taxon>Hypocreaceae</taxon>
        <taxon>Trichoderma</taxon>
    </lineage>
</organism>
<evidence type="ECO:0000313" key="2">
    <source>
        <dbReference type="Proteomes" id="UP000241690"/>
    </source>
</evidence>
<sequence length="78" mass="8288">VHLTTLLALGCCPSGHKGIVHGGLIATPLDESLVISIQLNTAKRKSGFHSTGIYVAGSLNMRFLTPLTTNEDVVWLMA</sequence>
<evidence type="ECO:0000313" key="1">
    <source>
        <dbReference type="EMBL" id="PTB49608.1"/>
    </source>
</evidence>
<reference evidence="1 2" key="1">
    <citation type="submission" date="2016-07" db="EMBL/GenBank/DDBJ databases">
        <title>Multiple horizontal gene transfer events from other fungi enriched the ability of initially mycotrophic Trichoderma (Ascomycota) to feed on dead plant biomass.</title>
        <authorList>
            <consortium name="DOE Joint Genome Institute"/>
            <person name="Aerts A."/>
            <person name="Atanasova L."/>
            <person name="Chenthamara K."/>
            <person name="Zhang J."/>
            <person name="Grujic M."/>
            <person name="Henrissat B."/>
            <person name="Kuo A."/>
            <person name="Salamov A."/>
            <person name="Lipzen A."/>
            <person name="Labutti K."/>
            <person name="Barry K."/>
            <person name="Miao Y."/>
            <person name="Rahimi M.J."/>
            <person name="Shen Q."/>
            <person name="Grigoriev I.V."/>
            <person name="Kubicek C.P."/>
            <person name="Druzhinina I.S."/>
        </authorList>
    </citation>
    <scope>NUCLEOTIDE SEQUENCE [LARGE SCALE GENOMIC DNA]</scope>
    <source>
        <strain evidence="1 2">CBS 226.95</strain>
    </source>
</reference>
<proteinExistence type="predicted"/>